<keyword evidence="6" id="KW-0175">Coiled coil</keyword>
<dbReference type="InterPro" id="IPR007838">
    <property type="entry name" value="Cell_div_ZapA-like"/>
</dbReference>
<evidence type="ECO:0000256" key="1">
    <source>
        <dbReference type="ARBA" id="ARBA00004496"/>
    </source>
</evidence>
<sequence length="104" mass="11519">MAEIKPVTVHIMGNEYHVSSPADQVEQLEAAARDLDKRMRTIKSGGRIVGTDRIAVMAALNLTYEFQQSHAEEAPMSEEFDSRIKKLKDQVESALASGAQMELT</sequence>
<comment type="caution">
    <text evidence="12">The sequence shown here is derived from an EMBL/GenBank/DDBJ whole genome shotgun (WGS) entry which is preliminary data.</text>
</comment>
<protein>
    <recommendedName>
        <fullName evidence="3">Cell division protein ZapA</fullName>
    </recommendedName>
    <alternativeName>
        <fullName evidence="11">Z ring-associated protein ZapA</fullName>
    </alternativeName>
</protein>
<evidence type="ECO:0000256" key="9">
    <source>
        <dbReference type="ARBA" id="ARBA00024910"/>
    </source>
</evidence>
<dbReference type="Proteomes" id="UP001548189">
    <property type="component" value="Unassembled WGS sequence"/>
</dbReference>
<dbReference type="EMBL" id="JBEVCJ010000017">
    <property type="protein sequence ID" value="MET1256152.1"/>
    <property type="molecule type" value="Genomic_DNA"/>
</dbReference>
<keyword evidence="5 12" id="KW-0132">Cell division</keyword>
<proteinExistence type="inferred from homology"/>
<evidence type="ECO:0000256" key="7">
    <source>
        <dbReference type="ARBA" id="ARBA00023210"/>
    </source>
</evidence>
<evidence type="ECO:0000256" key="3">
    <source>
        <dbReference type="ARBA" id="ARBA00015195"/>
    </source>
</evidence>
<dbReference type="Gene3D" id="3.30.160.880">
    <property type="entry name" value="Cell division protein ZapA protomer, N-terminal domain"/>
    <property type="match status" value="1"/>
</dbReference>
<dbReference type="InterPro" id="IPR036192">
    <property type="entry name" value="Cell_div_ZapA-like_sf"/>
</dbReference>
<name>A0ABV2BW23_9GAMM</name>
<keyword evidence="4" id="KW-0963">Cytoplasm</keyword>
<evidence type="ECO:0000256" key="5">
    <source>
        <dbReference type="ARBA" id="ARBA00022618"/>
    </source>
</evidence>
<comment type="subunit">
    <text evidence="10">Homodimer. Interacts with FtsZ.</text>
</comment>
<evidence type="ECO:0000256" key="11">
    <source>
        <dbReference type="ARBA" id="ARBA00033158"/>
    </source>
</evidence>
<comment type="subcellular location">
    <subcellularLocation>
        <location evidence="1">Cytoplasm</location>
    </subcellularLocation>
</comment>
<evidence type="ECO:0000256" key="2">
    <source>
        <dbReference type="ARBA" id="ARBA00010074"/>
    </source>
</evidence>
<evidence type="ECO:0000256" key="8">
    <source>
        <dbReference type="ARBA" id="ARBA00023306"/>
    </source>
</evidence>
<accession>A0ABV2BW23</accession>
<dbReference type="GO" id="GO:0051301">
    <property type="term" value="P:cell division"/>
    <property type="evidence" value="ECO:0007669"/>
    <property type="project" value="UniProtKB-KW"/>
</dbReference>
<keyword evidence="7" id="KW-0717">Septation</keyword>
<keyword evidence="8" id="KW-0131">Cell cycle</keyword>
<dbReference type="PANTHER" id="PTHR34981">
    <property type="entry name" value="CELL DIVISION PROTEIN ZAPA"/>
    <property type="match status" value="1"/>
</dbReference>
<organism evidence="12 13">
    <name type="scientific">Aliikangiella maris</name>
    <dbReference type="NCBI Taxonomy" id="3162458"/>
    <lineage>
        <taxon>Bacteria</taxon>
        <taxon>Pseudomonadati</taxon>
        <taxon>Pseudomonadota</taxon>
        <taxon>Gammaproteobacteria</taxon>
        <taxon>Oceanospirillales</taxon>
        <taxon>Pleioneaceae</taxon>
        <taxon>Aliikangiella</taxon>
    </lineage>
</organism>
<comment type="function">
    <text evidence="9">Activator of cell division through the inhibition of FtsZ GTPase activity, therefore promoting FtsZ assembly into bundles of protofilaments necessary for the formation of the division Z ring. It is recruited early at mid-cell but it is not essential for cell division.</text>
</comment>
<dbReference type="RefSeq" id="WP_353896737.1">
    <property type="nucleotide sequence ID" value="NZ_JBEVCJ010000017.1"/>
</dbReference>
<keyword evidence="13" id="KW-1185">Reference proteome</keyword>
<evidence type="ECO:0000256" key="10">
    <source>
        <dbReference type="ARBA" id="ARBA00026068"/>
    </source>
</evidence>
<reference evidence="12 13" key="1">
    <citation type="submission" date="2024-06" db="EMBL/GenBank/DDBJ databases">
        <authorList>
            <person name="Li F."/>
        </authorList>
    </citation>
    <scope>NUCLEOTIDE SEQUENCE [LARGE SCALE GENOMIC DNA]</scope>
    <source>
        <strain evidence="12 13">GXAS 311</strain>
    </source>
</reference>
<dbReference type="Pfam" id="PF05164">
    <property type="entry name" value="ZapA"/>
    <property type="match status" value="1"/>
</dbReference>
<evidence type="ECO:0000313" key="12">
    <source>
        <dbReference type="EMBL" id="MET1256152.1"/>
    </source>
</evidence>
<dbReference type="SUPFAM" id="SSF102829">
    <property type="entry name" value="Cell division protein ZapA-like"/>
    <property type="match status" value="1"/>
</dbReference>
<gene>
    <name evidence="12" type="ORF">ABVT43_13510</name>
</gene>
<evidence type="ECO:0000256" key="6">
    <source>
        <dbReference type="ARBA" id="ARBA00023054"/>
    </source>
</evidence>
<dbReference type="PANTHER" id="PTHR34981:SF1">
    <property type="entry name" value="CELL DIVISION PROTEIN ZAPA"/>
    <property type="match status" value="1"/>
</dbReference>
<dbReference type="Gene3D" id="1.20.5.50">
    <property type="match status" value="1"/>
</dbReference>
<dbReference type="InterPro" id="IPR042233">
    <property type="entry name" value="Cell_div_ZapA_N"/>
</dbReference>
<evidence type="ECO:0000313" key="13">
    <source>
        <dbReference type="Proteomes" id="UP001548189"/>
    </source>
</evidence>
<comment type="similarity">
    <text evidence="2">Belongs to the ZapA family. Type 1 subfamily.</text>
</comment>
<evidence type="ECO:0000256" key="4">
    <source>
        <dbReference type="ARBA" id="ARBA00022490"/>
    </source>
</evidence>